<comment type="caution">
    <text evidence="2">The sequence shown here is derived from an EMBL/GenBank/DDBJ whole genome shotgun (WGS) entry which is preliminary data.</text>
</comment>
<evidence type="ECO:0008006" key="4">
    <source>
        <dbReference type="Google" id="ProtNLM"/>
    </source>
</evidence>
<dbReference type="Gene3D" id="6.10.250.1380">
    <property type="match status" value="1"/>
</dbReference>
<keyword evidence="3" id="KW-1185">Reference proteome</keyword>
<evidence type="ECO:0000313" key="2">
    <source>
        <dbReference type="EMBL" id="KAJ3650672.1"/>
    </source>
</evidence>
<name>A0AA38I7C4_9CUCU</name>
<dbReference type="AlphaFoldDB" id="A0AA38I7C4"/>
<sequence length="110" mass="12684">MTMEQAMEDLTEKMKKTDQKLDDLALQVGSIENEYFSENCAEIEVNDLLRSVNEVKTNYQNLRKEIVEVQDLQKQLSTTLQLQLKMMQAKFNTLKEKVGAASKLENPTQN</sequence>
<proteinExistence type="predicted"/>
<accession>A0AA38I7C4</accession>
<evidence type="ECO:0000313" key="3">
    <source>
        <dbReference type="Proteomes" id="UP001168821"/>
    </source>
</evidence>
<gene>
    <name evidence="2" type="ORF">Zmor_016756</name>
</gene>
<dbReference type="EMBL" id="JALNTZ010000005">
    <property type="protein sequence ID" value="KAJ3650672.1"/>
    <property type="molecule type" value="Genomic_DNA"/>
</dbReference>
<protein>
    <recommendedName>
        <fullName evidence="4">Ska2 N-terminal domain-containing protein</fullName>
    </recommendedName>
</protein>
<organism evidence="2 3">
    <name type="scientific">Zophobas morio</name>
    <dbReference type="NCBI Taxonomy" id="2755281"/>
    <lineage>
        <taxon>Eukaryota</taxon>
        <taxon>Metazoa</taxon>
        <taxon>Ecdysozoa</taxon>
        <taxon>Arthropoda</taxon>
        <taxon>Hexapoda</taxon>
        <taxon>Insecta</taxon>
        <taxon>Pterygota</taxon>
        <taxon>Neoptera</taxon>
        <taxon>Endopterygota</taxon>
        <taxon>Coleoptera</taxon>
        <taxon>Polyphaga</taxon>
        <taxon>Cucujiformia</taxon>
        <taxon>Tenebrionidae</taxon>
        <taxon>Zophobas</taxon>
    </lineage>
</organism>
<feature type="coiled-coil region" evidence="1">
    <location>
        <begin position="7"/>
        <end position="79"/>
    </location>
</feature>
<dbReference type="Proteomes" id="UP001168821">
    <property type="component" value="Unassembled WGS sequence"/>
</dbReference>
<reference evidence="2" key="1">
    <citation type="journal article" date="2023" name="G3 (Bethesda)">
        <title>Whole genome assemblies of Zophobas morio and Tenebrio molitor.</title>
        <authorList>
            <person name="Kaur S."/>
            <person name="Stinson S.A."/>
            <person name="diCenzo G.C."/>
        </authorList>
    </citation>
    <scope>NUCLEOTIDE SEQUENCE</scope>
    <source>
        <strain evidence="2">QUZm001</strain>
    </source>
</reference>
<keyword evidence="1" id="KW-0175">Coiled coil</keyword>
<evidence type="ECO:0000256" key="1">
    <source>
        <dbReference type="SAM" id="Coils"/>
    </source>
</evidence>